<sequence length="178" mass="19477">MATRIEHDDTPPPATGPSARQELDQLVQTLHEHGVLRFANDVVASNHELLRIVLGGLDKPGTLNALQNASALAMAFSALPPERFYQVMFAIKEAIEEISRHRHEGAAEDASQQADLDQRSSSRDAAPGITGLYRLLNDDELWHAIKPLAAGLRAFSQRLDRPVDKPVTDFTGKPTEGP</sequence>
<evidence type="ECO:0000256" key="1">
    <source>
        <dbReference type="SAM" id="MobiDB-lite"/>
    </source>
</evidence>
<evidence type="ECO:0000313" key="3">
    <source>
        <dbReference type="Proteomes" id="UP001165542"/>
    </source>
</evidence>
<dbReference type="RefSeq" id="WP_259036875.1">
    <property type="nucleotide sequence ID" value="NZ_JAJISC010000006.1"/>
</dbReference>
<comment type="caution">
    <text evidence="2">The sequence shown here is derived from an EMBL/GenBank/DDBJ whole genome shotgun (WGS) entry which is preliminary data.</text>
</comment>
<dbReference type="Proteomes" id="UP001165542">
    <property type="component" value="Unassembled WGS sequence"/>
</dbReference>
<feature type="region of interest" description="Disordered" evidence="1">
    <location>
        <begin position="102"/>
        <end position="123"/>
    </location>
</feature>
<keyword evidence="3" id="KW-1185">Reference proteome</keyword>
<name>A0ABT2EFP9_9GAMM</name>
<gene>
    <name evidence="2" type="ORF">LLY24_13750</name>
</gene>
<organism evidence="2 3">
    <name type="scientific">Halomonas dongshanensis</name>
    <dbReference type="NCBI Taxonomy" id="2890835"/>
    <lineage>
        <taxon>Bacteria</taxon>
        <taxon>Pseudomonadati</taxon>
        <taxon>Pseudomonadota</taxon>
        <taxon>Gammaproteobacteria</taxon>
        <taxon>Oceanospirillales</taxon>
        <taxon>Halomonadaceae</taxon>
        <taxon>Halomonas</taxon>
    </lineage>
</organism>
<protein>
    <submittedName>
        <fullName evidence="2">DUF1641 domain-containing protein</fullName>
    </submittedName>
</protein>
<reference evidence="2" key="1">
    <citation type="submission" date="2021-11" db="EMBL/GenBank/DDBJ databases">
        <title>Halomonas sp., isolated from a coastal aquaculture zone in Dongshan Bay.</title>
        <authorList>
            <person name="Lin W."/>
        </authorList>
    </citation>
    <scope>NUCLEOTIDE SEQUENCE</scope>
    <source>
        <strain evidence="2">Yzlin-01</strain>
    </source>
</reference>
<accession>A0ABT2EFP9</accession>
<proteinExistence type="predicted"/>
<dbReference type="EMBL" id="JAJISC010000006">
    <property type="protein sequence ID" value="MCS2610380.1"/>
    <property type="molecule type" value="Genomic_DNA"/>
</dbReference>
<evidence type="ECO:0000313" key="2">
    <source>
        <dbReference type="EMBL" id="MCS2610380.1"/>
    </source>
</evidence>